<keyword evidence="1" id="KW-0812">Transmembrane</keyword>
<evidence type="ECO:0008006" key="4">
    <source>
        <dbReference type="Google" id="ProtNLM"/>
    </source>
</evidence>
<evidence type="ECO:0000313" key="2">
    <source>
        <dbReference type="EMBL" id="KPH69228.1"/>
    </source>
</evidence>
<name>A0ABR5MF55_9BACI</name>
<accession>A0ABR5MF55</accession>
<dbReference type="Proteomes" id="UP000037854">
    <property type="component" value="Unassembled WGS sequence"/>
</dbReference>
<evidence type="ECO:0000313" key="3">
    <source>
        <dbReference type="Proteomes" id="UP000037854"/>
    </source>
</evidence>
<feature type="transmembrane region" description="Helical" evidence="1">
    <location>
        <begin position="9"/>
        <end position="28"/>
    </location>
</feature>
<proteinExistence type="predicted"/>
<evidence type="ECO:0000256" key="1">
    <source>
        <dbReference type="SAM" id="Phobius"/>
    </source>
</evidence>
<comment type="caution">
    <text evidence="2">The sequence shown here is derived from an EMBL/GenBank/DDBJ whole genome shotgun (WGS) entry which is preliminary data.</text>
</comment>
<keyword evidence="1" id="KW-0472">Membrane</keyword>
<reference evidence="2 3" key="1">
    <citation type="submission" date="2015-07" db="EMBL/GenBank/DDBJ databases">
        <title>High-quality draft genome sequence of Oceanobacillus caeni HM6, a bacillus isolated from a human feces.</title>
        <authorList>
            <person name="Kumar J."/>
            <person name="Verma M.K."/>
            <person name="Pandey R."/>
            <person name="Bhambi M."/>
            <person name="Chauhan N."/>
        </authorList>
    </citation>
    <scope>NUCLEOTIDE SEQUENCE [LARGE SCALE GENOMIC DNA]</scope>
    <source>
        <strain evidence="2 3">HM6</strain>
    </source>
</reference>
<protein>
    <recommendedName>
        <fullName evidence="4">YtkA-like domain-containing protein</fullName>
    </recommendedName>
</protein>
<dbReference type="RefSeq" id="WP_047185458.1">
    <property type="nucleotide sequence ID" value="NZ_JAHHXM010000024.1"/>
</dbReference>
<sequence>MGTIGLKKIGVICFLIFASIFMLISLYGEEEGVLEKEKVIEKKANDFVIHMKVEREKSGIEVHHSLQYIGEGAVEILHQTPLISVSLLDKNHDFTGSLIQKKLNKGNIYYQESKILSPIDVKGECNLYVRAKFLVNNKLVNIDHVEPLMFN</sequence>
<dbReference type="EMBL" id="LGTK01000128">
    <property type="protein sequence ID" value="KPH69228.1"/>
    <property type="molecule type" value="Genomic_DNA"/>
</dbReference>
<keyword evidence="3" id="KW-1185">Reference proteome</keyword>
<gene>
    <name evidence="2" type="ORF">AFL42_17410</name>
</gene>
<organism evidence="2 3">
    <name type="scientific">Oceanobacillus caeni</name>
    <dbReference type="NCBI Taxonomy" id="405946"/>
    <lineage>
        <taxon>Bacteria</taxon>
        <taxon>Bacillati</taxon>
        <taxon>Bacillota</taxon>
        <taxon>Bacilli</taxon>
        <taxon>Bacillales</taxon>
        <taxon>Bacillaceae</taxon>
        <taxon>Oceanobacillus</taxon>
    </lineage>
</organism>
<keyword evidence="1" id="KW-1133">Transmembrane helix</keyword>